<name>A0A2B4RHX7_STYPI</name>
<keyword evidence="5" id="KW-0067">ATP-binding</keyword>
<dbReference type="EMBL" id="LSMT01000601">
    <property type="protein sequence ID" value="PFX15862.1"/>
    <property type="molecule type" value="Genomic_DNA"/>
</dbReference>
<dbReference type="Pfam" id="PF14444">
    <property type="entry name" value="S1-like"/>
    <property type="match status" value="2"/>
</dbReference>
<sequence>MYGLFTKLSEYVWGASEDENDDVPKTGLRNETADYNNKLKTDKPQLKKDLFGKVTRLYDGSGVIDEEIYFTFDCIIGGDRPEVGMEVHVEASRVTKTSGWKATRVQVTKEWNLDDANSASSPSTETCIGAITKIAHDSGVVDNEITFPLSCARFGYSPVQGDMVKLDLAKLSDGQDEVRGVMPLREKSFTGTVTYVSSGFGYIDKEVFFTIGVCPPGFRPRQGDIVKVTAIESYQRTSVWRAIKVETKRTAPLVASPSPGSQMFMGNRMAELLRDKGGITIANQLDFGSVMVGETKSVHVWISNKGEKVQTFLSCSSVRDDPQFSVQLGNKIFCESDNTCSQQMNRSLSIDEMLLESSLLAPGMEIHPQQAKQVIVEFSAKTLGRVKHLFVFNFGDFEIGRYVICNVEDPQQAVLKPSAPYQRSKKRTKEAWKKVANSSMGEEWVIPGEKPIRKRKIFLPKKLSQYNIPRDIRRCLLDGEDLSSTVPALREPLNLKTYAARFSTLLHAEELQMEVDMREFDMEGVHKDDVLLKFNEEFHNRFAMQKCDVMFYFNRTTLRRGHRAVEFAVSLGEQVLFPRSLSSKLPVLTLTLPSSSPTGQNTDIEKDSPTRTQSGSTNKLKPADFLYNPSLNERQRAAVCRIVSGQCRPTPYLLFGPPGTGKTITVVEAILQIFHRIPSSRVLACAPSNSASDLIAERLHMSGYIHAGDMIRLNAAQRVQNIPESISPYCIDTDQLEMASRYRIIVSTCSTAGQLYSLGLRAGHITHVFVDEAGQATEPECLVALGLAAGEDGQVIMAGDPFQLGPVLQSRVAAAYGLDISLLERLMNRPLYCRDEGKFVDHGCYDPLLVTKLVNNYRSHPAVLKLPSAVFYHDELQPCADVNMRESLSDWEKLPRKGFPVLFHGLKGEDLREGNSPSWFNPVEAVQVMKYLQSLRSDEKFPLKLTDIGVITPYRKQVEKLRLLLDRLGLGEVKVGSVEEFQGQERLAIIISTVRSDESLVGVDVRHSVGFLSNPKRFNVAITRAQALLVVVGNPHVLCQDPFWCCLLQYCVMNDAYVGCDLPSLDQQFLKEEFHAAAKLLNRTLSTIDKSPENANEVTPPELTLSNISVKATNSTLHQCSDSFENGVYTQCNGMKEGRLDASDFVSTSSNRESANLPDNTCGNSQAQRANQTPSKEDSCTRSTLDETSLYVRSIGVEHKVYTNAGKAPELLIKEQDLESEDELEEFVLQPRNSKE</sequence>
<dbReference type="InterPro" id="IPR027417">
    <property type="entry name" value="P-loop_NTPase"/>
</dbReference>
<dbReference type="GO" id="GO:0005737">
    <property type="term" value="C:cytoplasm"/>
    <property type="evidence" value="ECO:0007669"/>
    <property type="project" value="UniProtKB-SubCell"/>
</dbReference>
<evidence type="ECO:0000256" key="1">
    <source>
        <dbReference type="ARBA" id="ARBA00004496"/>
    </source>
</evidence>
<reference evidence="6" key="1">
    <citation type="journal article" date="2017" name="bioRxiv">
        <title>Comparative analysis of the genomes of Stylophora pistillata and Acropora digitifera provides evidence for extensive differences between species of corals.</title>
        <authorList>
            <person name="Voolstra C.R."/>
            <person name="Li Y."/>
            <person name="Liew Y.J."/>
            <person name="Baumgarten S."/>
            <person name="Zoccola D."/>
            <person name="Flot J.-F."/>
            <person name="Tambutte S."/>
            <person name="Allemand D."/>
            <person name="Aranda M."/>
        </authorList>
    </citation>
    <scope>NUCLEOTIDE SEQUENCE [LARGE SCALE GENOMIC DNA]</scope>
</reference>
<dbReference type="Proteomes" id="UP000225706">
    <property type="component" value="Unassembled WGS sequence"/>
</dbReference>
<dbReference type="CDD" id="cd18808">
    <property type="entry name" value="SF1_C_Upf1"/>
    <property type="match status" value="1"/>
</dbReference>
<organism evidence="5 6">
    <name type="scientific">Stylophora pistillata</name>
    <name type="common">Smooth cauliflower coral</name>
    <dbReference type="NCBI Taxonomy" id="50429"/>
    <lineage>
        <taxon>Eukaryota</taxon>
        <taxon>Metazoa</taxon>
        <taxon>Cnidaria</taxon>
        <taxon>Anthozoa</taxon>
        <taxon>Hexacorallia</taxon>
        <taxon>Scleractinia</taxon>
        <taxon>Astrocoeniina</taxon>
        <taxon>Pocilloporidae</taxon>
        <taxon>Stylophora</taxon>
    </lineage>
</organism>
<keyword evidence="6" id="KW-1185">Reference proteome</keyword>
<dbReference type="FunFam" id="3.40.50.300:FF:000864">
    <property type="entry name" value="Mov10-like RISC complex RNA helicase 1"/>
    <property type="match status" value="1"/>
</dbReference>
<keyword evidence="5" id="KW-0347">Helicase</keyword>
<keyword evidence="5" id="KW-0378">Hydrolase</keyword>
<accession>A0A2B4RHX7</accession>
<dbReference type="InterPro" id="IPR013783">
    <property type="entry name" value="Ig-like_fold"/>
</dbReference>
<keyword evidence="2" id="KW-0963">Cytoplasm</keyword>
<dbReference type="Pfam" id="PF13086">
    <property type="entry name" value="AAA_11"/>
    <property type="match status" value="2"/>
</dbReference>
<dbReference type="Pfam" id="PF21635">
    <property type="entry name" value="Mov-10_helical"/>
    <property type="match status" value="1"/>
</dbReference>
<dbReference type="AlphaFoldDB" id="A0A2B4RHX7"/>
<dbReference type="PANTHER" id="PTHR45418:SF1">
    <property type="entry name" value="CANCER_TESTIS ANTIGEN 55"/>
    <property type="match status" value="1"/>
</dbReference>
<dbReference type="CDD" id="cd18078">
    <property type="entry name" value="DEXXQc_Mov10L1"/>
    <property type="match status" value="1"/>
</dbReference>
<dbReference type="SMART" id="SM00382">
    <property type="entry name" value="AAA"/>
    <property type="match status" value="1"/>
</dbReference>
<protein>
    <submittedName>
        <fullName evidence="5">Putative helicase Mov10l1</fullName>
    </submittedName>
</protein>
<dbReference type="Gene3D" id="3.40.50.300">
    <property type="entry name" value="P-loop containing nucleotide triphosphate hydrolases"/>
    <property type="match status" value="2"/>
</dbReference>
<feature type="region of interest" description="Disordered" evidence="3">
    <location>
        <begin position="592"/>
        <end position="621"/>
    </location>
</feature>
<feature type="compositionally biased region" description="Polar residues" evidence="3">
    <location>
        <begin position="1146"/>
        <end position="1174"/>
    </location>
</feature>
<gene>
    <name evidence="5" type="primary">MOV10L1</name>
    <name evidence="5" type="ORF">AWC38_SpisGene19894</name>
</gene>
<comment type="subcellular location">
    <subcellularLocation>
        <location evidence="1">Cytoplasm</location>
    </subcellularLocation>
</comment>
<dbReference type="InterPro" id="IPR003593">
    <property type="entry name" value="AAA+_ATPase"/>
</dbReference>
<dbReference type="Gene3D" id="2.60.40.10">
    <property type="entry name" value="Immunoglobulins"/>
    <property type="match status" value="1"/>
</dbReference>
<evidence type="ECO:0000259" key="4">
    <source>
        <dbReference type="SMART" id="SM00382"/>
    </source>
</evidence>
<dbReference type="GO" id="GO:0004386">
    <property type="term" value="F:helicase activity"/>
    <property type="evidence" value="ECO:0007669"/>
    <property type="project" value="UniProtKB-KW"/>
</dbReference>
<dbReference type="InterPro" id="IPR041679">
    <property type="entry name" value="DNA2/NAM7-like_C"/>
</dbReference>
<dbReference type="InterPro" id="IPR047187">
    <property type="entry name" value="SF1_C_Upf1"/>
</dbReference>
<feature type="compositionally biased region" description="Polar residues" evidence="3">
    <location>
        <begin position="610"/>
        <end position="619"/>
    </location>
</feature>
<evidence type="ECO:0000313" key="5">
    <source>
        <dbReference type="EMBL" id="PFX15862.1"/>
    </source>
</evidence>
<dbReference type="OrthoDB" id="6513042at2759"/>
<evidence type="ECO:0000313" key="6">
    <source>
        <dbReference type="Proteomes" id="UP000225706"/>
    </source>
</evidence>
<dbReference type="SUPFAM" id="SSF52540">
    <property type="entry name" value="P-loop containing nucleoside triphosphate hydrolases"/>
    <property type="match status" value="1"/>
</dbReference>
<feature type="region of interest" description="Disordered" evidence="3">
    <location>
        <begin position="1146"/>
        <end position="1182"/>
    </location>
</feature>
<keyword evidence="5" id="KW-0547">Nucleotide-binding</keyword>
<feature type="domain" description="AAA+ ATPase" evidence="4">
    <location>
        <begin position="648"/>
        <end position="828"/>
    </location>
</feature>
<dbReference type="InterPro" id="IPR041677">
    <property type="entry name" value="DNA2/NAM7_AAA_11"/>
</dbReference>
<dbReference type="Pfam" id="PF13087">
    <property type="entry name" value="AAA_12"/>
    <property type="match status" value="1"/>
</dbReference>
<dbReference type="InterPro" id="IPR049079">
    <property type="entry name" value="Mov-10_helical"/>
</dbReference>
<dbReference type="InterPro" id="IPR025223">
    <property type="entry name" value="S1-like_RNA-bd_dom"/>
</dbReference>
<dbReference type="PANTHER" id="PTHR45418">
    <property type="entry name" value="CANCER/TESTIS ANTIGEN 55"/>
    <property type="match status" value="1"/>
</dbReference>
<comment type="caution">
    <text evidence="5">The sequence shown here is derived from an EMBL/GenBank/DDBJ whole genome shotgun (WGS) entry which is preliminary data.</text>
</comment>
<dbReference type="STRING" id="50429.A0A2B4RHX7"/>
<evidence type="ECO:0000256" key="3">
    <source>
        <dbReference type="SAM" id="MobiDB-lite"/>
    </source>
</evidence>
<proteinExistence type="predicted"/>
<evidence type="ECO:0000256" key="2">
    <source>
        <dbReference type="ARBA" id="ARBA00022490"/>
    </source>
</evidence>